<evidence type="ECO:0000256" key="9">
    <source>
        <dbReference type="PROSITE-ProRule" id="PRU00042"/>
    </source>
</evidence>
<keyword evidence="12" id="KW-1185">Reference proteome</keyword>
<evidence type="ECO:0000256" key="7">
    <source>
        <dbReference type="ARBA" id="ARBA00023163"/>
    </source>
</evidence>
<accession>A0A166HV73</accession>
<dbReference type="PROSITE" id="PS50157">
    <property type="entry name" value="ZINC_FINGER_C2H2_2"/>
    <property type="match status" value="6"/>
</dbReference>
<dbReference type="GO" id="GO:0005634">
    <property type="term" value="C:nucleus"/>
    <property type="evidence" value="ECO:0007669"/>
    <property type="project" value="UniProtKB-SubCell"/>
</dbReference>
<dbReference type="GO" id="GO:0000978">
    <property type="term" value="F:RNA polymerase II cis-regulatory region sequence-specific DNA binding"/>
    <property type="evidence" value="ECO:0007669"/>
    <property type="project" value="UniProtKB-ARBA"/>
</dbReference>
<dbReference type="PANTHER" id="PTHR45718:SF4">
    <property type="entry name" value="TRANSCRIPTIONAL ACTIVATOR CUBITUS INTERRUPTUS"/>
    <property type="match status" value="1"/>
</dbReference>
<keyword evidence="6" id="KW-0805">Transcription regulation</keyword>
<keyword evidence="8" id="KW-0539">Nucleus</keyword>
<evidence type="ECO:0000256" key="1">
    <source>
        <dbReference type="ARBA" id="ARBA00004123"/>
    </source>
</evidence>
<feature type="domain" description="C2H2-type" evidence="10">
    <location>
        <begin position="387"/>
        <end position="420"/>
    </location>
</feature>
<evidence type="ECO:0000259" key="10">
    <source>
        <dbReference type="PROSITE" id="PS50157"/>
    </source>
</evidence>
<comment type="subcellular location">
    <subcellularLocation>
        <location evidence="1">Nucleus</location>
    </subcellularLocation>
</comment>
<dbReference type="AlphaFoldDB" id="A0A166HV73"/>
<name>A0A166HV73_9AGAM</name>
<dbReference type="GO" id="GO:0000981">
    <property type="term" value="F:DNA-binding transcription factor activity, RNA polymerase II-specific"/>
    <property type="evidence" value="ECO:0007669"/>
    <property type="project" value="TreeGrafter"/>
</dbReference>
<keyword evidence="2" id="KW-0479">Metal-binding</keyword>
<dbReference type="PROSITE" id="PS00028">
    <property type="entry name" value="ZINC_FINGER_C2H2_1"/>
    <property type="match status" value="6"/>
</dbReference>
<proteinExistence type="predicted"/>
<dbReference type="GO" id="GO:0008270">
    <property type="term" value="F:zinc ion binding"/>
    <property type="evidence" value="ECO:0007669"/>
    <property type="project" value="UniProtKB-KW"/>
</dbReference>
<dbReference type="Pfam" id="PF00096">
    <property type="entry name" value="zf-C2H2"/>
    <property type="match status" value="2"/>
</dbReference>
<dbReference type="Proteomes" id="UP000076798">
    <property type="component" value="Unassembled WGS sequence"/>
</dbReference>
<sequence length="536" mass="58700">MAAMSDPRYDSVYVRSAFGPQQYESPSACWDCTMDCTDVCSPPGLTDQCTDQCLLPCGETITSDCQVACTAAECEMDQVLPCPWDGECAAVQEQPNCPFELHQYYSQPLVANNFNFSNNHCSPGGSWSCQPTFEDIFCGCEDPSTQSKQFPVPHPDSITPQPCPTYCNVDHPNPSAFSCYQNFPSSSMSDNSSFSTPSLSSRDSFPPTRPLATVQTVDCHWANCSATFASTTDLVNHVNSIHLSGIALSSGSSDLRHNMGDQKVPPLNSLACMWDNCTLYPNAGSVPGTSTASNDLQAMLELLSSHLIEDHLGLHQPSIETPSPRALLSPERRPSTPVSSVSEACGSSCCDPVQQCAWEGCQETFATCEDLTNHISSVHVGTGKAKYECHWTGCDRHDAAPFSSKQKILRHIQSHTGYRPFQCELCKQNFSEAATLKQHMRRHTQEKPYICDHPGCGKAFAITGALTVHKRTHNGQKPFSCKICGRAFSESSNLSKHLRTHSGMRPYVCTVEGCAKPFSRPDQLSRHMKIHAVKNP</sequence>
<evidence type="ECO:0000256" key="2">
    <source>
        <dbReference type="ARBA" id="ARBA00022723"/>
    </source>
</evidence>
<dbReference type="FunFam" id="3.30.160.60:FF:000032">
    <property type="entry name" value="Krueppel-like factor 4"/>
    <property type="match status" value="1"/>
</dbReference>
<dbReference type="SMART" id="SM00355">
    <property type="entry name" value="ZnF_C2H2"/>
    <property type="match status" value="7"/>
</dbReference>
<feature type="domain" description="C2H2-type" evidence="10">
    <location>
        <begin position="421"/>
        <end position="448"/>
    </location>
</feature>
<gene>
    <name evidence="11" type="ORF">SISSUDRAFT_1040548</name>
</gene>
<dbReference type="EMBL" id="KV428009">
    <property type="protein sequence ID" value="KZT43113.1"/>
    <property type="molecule type" value="Genomic_DNA"/>
</dbReference>
<feature type="domain" description="C2H2-type" evidence="10">
    <location>
        <begin position="507"/>
        <end position="536"/>
    </location>
</feature>
<evidence type="ECO:0000256" key="6">
    <source>
        <dbReference type="ARBA" id="ARBA00023015"/>
    </source>
</evidence>
<dbReference type="SUPFAM" id="SSF57667">
    <property type="entry name" value="beta-beta-alpha zinc fingers"/>
    <property type="match status" value="5"/>
</dbReference>
<dbReference type="PANTHER" id="PTHR45718">
    <property type="entry name" value="TRANSCRIPTIONAL ACTIVATOR CUBITUS INTERRUPTUS"/>
    <property type="match status" value="1"/>
</dbReference>
<reference evidence="11 12" key="1">
    <citation type="journal article" date="2016" name="Mol. Biol. Evol.">
        <title>Comparative Genomics of Early-Diverging Mushroom-Forming Fungi Provides Insights into the Origins of Lignocellulose Decay Capabilities.</title>
        <authorList>
            <person name="Nagy L.G."/>
            <person name="Riley R."/>
            <person name="Tritt A."/>
            <person name="Adam C."/>
            <person name="Daum C."/>
            <person name="Floudas D."/>
            <person name="Sun H."/>
            <person name="Yadav J.S."/>
            <person name="Pangilinan J."/>
            <person name="Larsson K.H."/>
            <person name="Matsuura K."/>
            <person name="Barry K."/>
            <person name="Labutti K."/>
            <person name="Kuo R."/>
            <person name="Ohm R.A."/>
            <person name="Bhattacharya S.S."/>
            <person name="Shirouzu T."/>
            <person name="Yoshinaga Y."/>
            <person name="Martin F.M."/>
            <person name="Grigoriev I.V."/>
            <person name="Hibbett D.S."/>
        </authorList>
    </citation>
    <scope>NUCLEOTIDE SEQUENCE [LARGE SCALE GENOMIC DNA]</scope>
    <source>
        <strain evidence="11 12">HHB10207 ss-3</strain>
    </source>
</reference>
<dbReference type="InterPro" id="IPR013087">
    <property type="entry name" value="Znf_C2H2_type"/>
</dbReference>
<dbReference type="FunFam" id="3.30.160.60:FF:000125">
    <property type="entry name" value="Putative zinc finger protein 143"/>
    <property type="match status" value="1"/>
</dbReference>
<dbReference type="STRING" id="1314776.A0A166HV73"/>
<feature type="domain" description="C2H2-type" evidence="10">
    <location>
        <begin position="449"/>
        <end position="478"/>
    </location>
</feature>
<dbReference type="FunFam" id="3.30.160.60:FF:000072">
    <property type="entry name" value="zinc finger protein 143 isoform X1"/>
    <property type="match status" value="1"/>
</dbReference>
<protein>
    <recommendedName>
        <fullName evidence="10">C2H2-type domain-containing protein</fullName>
    </recommendedName>
</protein>
<evidence type="ECO:0000313" key="12">
    <source>
        <dbReference type="Proteomes" id="UP000076798"/>
    </source>
</evidence>
<keyword evidence="7" id="KW-0804">Transcription</keyword>
<dbReference type="GO" id="GO:0007224">
    <property type="term" value="P:smoothened signaling pathway"/>
    <property type="evidence" value="ECO:0007669"/>
    <property type="project" value="TreeGrafter"/>
</dbReference>
<keyword evidence="5" id="KW-0862">Zinc</keyword>
<evidence type="ECO:0000256" key="4">
    <source>
        <dbReference type="ARBA" id="ARBA00022771"/>
    </source>
</evidence>
<dbReference type="FunFam" id="3.30.160.60:FF:001157">
    <property type="entry name" value="Zinc finger protein 793"/>
    <property type="match status" value="1"/>
</dbReference>
<evidence type="ECO:0000256" key="8">
    <source>
        <dbReference type="ARBA" id="ARBA00023242"/>
    </source>
</evidence>
<evidence type="ECO:0000313" key="11">
    <source>
        <dbReference type="EMBL" id="KZT43113.1"/>
    </source>
</evidence>
<keyword evidence="3" id="KW-0677">Repeat</keyword>
<keyword evidence="4 9" id="KW-0863">Zinc-finger</keyword>
<evidence type="ECO:0000256" key="3">
    <source>
        <dbReference type="ARBA" id="ARBA00022737"/>
    </source>
</evidence>
<evidence type="ECO:0000256" key="5">
    <source>
        <dbReference type="ARBA" id="ARBA00022833"/>
    </source>
</evidence>
<feature type="domain" description="C2H2-type" evidence="10">
    <location>
        <begin position="479"/>
        <end position="506"/>
    </location>
</feature>
<dbReference type="OrthoDB" id="3437960at2759"/>
<dbReference type="InterPro" id="IPR043359">
    <property type="entry name" value="GLI-like"/>
</dbReference>
<dbReference type="Gene3D" id="3.30.160.60">
    <property type="entry name" value="Classic Zinc Finger"/>
    <property type="match status" value="7"/>
</dbReference>
<feature type="domain" description="C2H2-type" evidence="10">
    <location>
        <begin position="354"/>
        <end position="384"/>
    </location>
</feature>
<dbReference type="InterPro" id="IPR036236">
    <property type="entry name" value="Znf_C2H2_sf"/>
</dbReference>
<organism evidence="11 12">
    <name type="scientific">Sistotremastrum suecicum HHB10207 ss-3</name>
    <dbReference type="NCBI Taxonomy" id="1314776"/>
    <lineage>
        <taxon>Eukaryota</taxon>
        <taxon>Fungi</taxon>
        <taxon>Dikarya</taxon>
        <taxon>Basidiomycota</taxon>
        <taxon>Agaricomycotina</taxon>
        <taxon>Agaricomycetes</taxon>
        <taxon>Sistotremastrales</taxon>
        <taxon>Sistotremastraceae</taxon>
        <taxon>Sistotremastrum</taxon>
    </lineage>
</organism>
<dbReference type="Pfam" id="PF13894">
    <property type="entry name" value="zf-C2H2_4"/>
    <property type="match status" value="1"/>
</dbReference>